<reference evidence="2" key="1">
    <citation type="submission" date="2025-08" db="UniProtKB">
        <authorList>
            <consortium name="Ensembl"/>
        </authorList>
    </citation>
    <scope>IDENTIFICATION</scope>
</reference>
<dbReference type="PANTHER" id="PTHR31635">
    <property type="entry name" value="REVERSE TRANSCRIPTASE DOMAIN-CONTAINING PROTEIN-RELATED"/>
    <property type="match status" value="1"/>
</dbReference>
<dbReference type="GeneTree" id="ENSGT00940000163630"/>
<dbReference type="SUPFAM" id="SSF56672">
    <property type="entry name" value="DNA/RNA polymerases"/>
    <property type="match status" value="1"/>
</dbReference>
<evidence type="ECO:0000313" key="3">
    <source>
        <dbReference type="Proteomes" id="UP000694546"/>
    </source>
</evidence>
<dbReference type="Pfam" id="PF00078">
    <property type="entry name" value="RVT_1"/>
    <property type="match status" value="1"/>
</dbReference>
<dbReference type="Proteomes" id="UP000694546">
    <property type="component" value="Chromosome 17"/>
</dbReference>
<accession>A0A8C5AIP2</accession>
<sequence>MEIELAKLNDVSFCLRLQAGMGDTACPTNVHNLAGIQKKKLENKHVGPILNEYGLLIEDEKTKRETIREMCEKLYRKCDINMSSLQSFLGSIILNGVDLISEGGVITPDEVREAISQLRKGKSPGPDGLPNEFYLSCSDTLVDLLTSAFNDGIKVGKMHASFYHGVISLIYKKGPFPNLDNWRHVTIMNVDYKILAKIVANRLNDDLEKLVEKEQTCAIRGRLMWDNLGLLRDITSGNLKDEFFLISLDQKKAFDYISREYLWEVLRAYGFKQELINIIKLLYVESTVQINVNGVLTDYFAIKRGVKQGCPLSAARYILAINPLLSKLKNDKRLSGINASGGERVVVLAYADDITIIIKNGK</sequence>
<dbReference type="OMA" id="RAYGFKQ"/>
<dbReference type="PANTHER" id="PTHR31635:SF196">
    <property type="entry name" value="REVERSE TRANSCRIPTASE DOMAIN-CONTAINING PROTEIN-RELATED"/>
    <property type="match status" value="1"/>
</dbReference>
<reference evidence="2" key="2">
    <citation type="submission" date="2025-09" db="UniProtKB">
        <authorList>
            <consortium name="Ensembl"/>
        </authorList>
    </citation>
    <scope>IDENTIFICATION</scope>
</reference>
<evidence type="ECO:0000313" key="2">
    <source>
        <dbReference type="Ensembl" id="ENSGMOP00000032260.1"/>
    </source>
</evidence>
<dbReference type="AlphaFoldDB" id="A0A8C5AIP2"/>
<organism evidence="2 3">
    <name type="scientific">Gadus morhua</name>
    <name type="common">Atlantic cod</name>
    <dbReference type="NCBI Taxonomy" id="8049"/>
    <lineage>
        <taxon>Eukaryota</taxon>
        <taxon>Metazoa</taxon>
        <taxon>Chordata</taxon>
        <taxon>Craniata</taxon>
        <taxon>Vertebrata</taxon>
        <taxon>Euteleostomi</taxon>
        <taxon>Actinopterygii</taxon>
        <taxon>Neopterygii</taxon>
        <taxon>Teleostei</taxon>
        <taxon>Neoteleostei</taxon>
        <taxon>Acanthomorphata</taxon>
        <taxon>Zeiogadaria</taxon>
        <taxon>Gadariae</taxon>
        <taxon>Gadiformes</taxon>
        <taxon>Gadoidei</taxon>
        <taxon>Gadidae</taxon>
        <taxon>Gadus</taxon>
    </lineage>
</organism>
<proteinExistence type="predicted"/>
<evidence type="ECO:0000259" key="1">
    <source>
        <dbReference type="PROSITE" id="PS50878"/>
    </source>
</evidence>
<protein>
    <recommendedName>
        <fullName evidence="1">Reverse transcriptase domain-containing protein</fullName>
    </recommendedName>
</protein>
<dbReference type="Ensembl" id="ENSGMOT00000070113.1">
    <property type="protein sequence ID" value="ENSGMOP00000032260.1"/>
    <property type="gene ID" value="ENSGMOG00000024061.1"/>
</dbReference>
<name>A0A8C5AIP2_GADMO</name>
<dbReference type="InterPro" id="IPR000477">
    <property type="entry name" value="RT_dom"/>
</dbReference>
<dbReference type="InterPro" id="IPR043502">
    <property type="entry name" value="DNA/RNA_pol_sf"/>
</dbReference>
<dbReference type="CDD" id="cd01650">
    <property type="entry name" value="RT_nLTR_like"/>
    <property type="match status" value="1"/>
</dbReference>
<keyword evidence="3" id="KW-1185">Reference proteome</keyword>
<feature type="domain" description="Reverse transcriptase" evidence="1">
    <location>
        <begin position="151"/>
        <end position="362"/>
    </location>
</feature>
<dbReference type="PROSITE" id="PS50878">
    <property type="entry name" value="RT_POL"/>
    <property type="match status" value="1"/>
</dbReference>